<reference evidence="2 3" key="1">
    <citation type="submission" date="2018-10" db="EMBL/GenBank/DDBJ databases">
        <title>Genome sequence of Verticillium nonalfalfae VnAa140.</title>
        <authorList>
            <person name="Stajich J.E."/>
            <person name="Kasson M.T."/>
        </authorList>
    </citation>
    <scope>NUCLEOTIDE SEQUENCE [LARGE SCALE GENOMIC DNA]</scope>
    <source>
        <strain evidence="2 3">VnAa140</strain>
    </source>
</reference>
<organism evidence="2 3">
    <name type="scientific">Verticillium nonalfalfae</name>
    <dbReference type="NCBI Taxonomy" id="1051616"/>
    <lineage>
        <taxon>Eukaryota</taxon>
        <taxon>Fungi</taxon>
        <taxon>Dikarya</taxon>
        <taxon>Ascomycota</taxon>
        <taxon>Pezizomycotina</taxon>
        <taxon>Sordariomycetes</taxon>
        <taxon>Hypocreomycetidae</taxon>
        <taxon>Glomerellales</taxon>
        <taxon>Plectosphaerellaceae</taxon>
        <taxon>Verticillium</taxon>
    </lineage>
</organism>
<gene>
    <name evidence="2" type="ORF">D7B24_008231</name>
</gene>
<comment type="caution">
    <text evidence="2">The sequence shown here is derived from an EMBL/GenBank/DDBJ whole genome shotgun (WGS) entry which is preliminary data.</text>
</comment>
<keyword evidence="3" id="KW-1185">Reference proteome</keyword>
<dbReference type="AlphaFoldDB" id="A0A3M9Y7H8"/>
<dbReference type="Proteomes" id="UP000267145">
    <property type="component" value="Unassembled WGS sequence"/>
</dbReference>
<dbReference type="RefSeq" id="XP_028493864.1">
    <property type="nucleotide sequence ID" value="XM_028642325.1"/>
</dbReference>
<dbReference type="EMBL" id="RBVV01000071">
    <property type="protein sequence ID" value="RNJ55706.1"/>
    <property type="molecule type" value="Genomic_DNA"/>
</dbReference>
<evidence type="ECO:0000313" key="2">
    <source>
        <dbReference type="EMBL" id="RNJ55706.1"/>
    </source>
</evidence>
<dbReference type="GeneID" id="39611920"/>
<name>A0A3M9Y7H8_9PEZI</name>
<dbReference type="STRING" id="1051616.A0A3M9Y7H8"/>
<evidence type="ECO:0000256" key="1">
    <source>
        <dbReference type="SAM" id="MobiDB-lite"/>
    </source>
</evidence>
<protein>
    <submittedName>
        <fullName evidence="2">Uncharacterized protein</fullName>
    </submittedName>
</protein>
<evidence type="ECO:0000313" key="3">
    <source>
        <dbReference type="Proteomes" id="UP000267145"/>
    </source>
</evidence>
<accession>A0A3M9Y7H8</accession>
<feature type="region of interest" description="Disordered" evidence="1">
    <location>
        <begin position="1"/>
        <end position="33"/>
    </location>
</feature>
<proteinExistence type="predicted"/>
<sequence length="172" mass="19542">MNVSEPQSVAEVEASNKSAPTSMTDEESMRKRQTEEWLGEAYESIKPLSEIYGYLIPDSDLVHDTEIEAGLRVLRRVAECMRRRFETYILELGEDSQRGSKKAKKLRDALLTSRDPQRSPHEVMDTLQALHVWLAHIDGGLTALVPVSQAMWYQGFYDAVVKGKRSLSRMQA</sequence>